<dbReference type="Pfam" id="PF21639">
    <property type="entry name" value="ORC5_lid"/>
    <property type="match status" value="1"/>
</dbReference>
<keyword evidence="5" id="KW-0067">ATP-binding</keyword>
<comment type="similarity">
    <text evidence="2">Belongs to the ORC5 family.</text>
</comment>
<name>A0AA38SVW1_9ASTR</name>
<gene>
    <name evidence="11" type="ORF">OSB04_032066</name>
</gene>
<dbReference type="PANTHER" id="PTHR12705:SF0">
    <property type="entry name" value="ORIGIN RECOGNITION COMPLEX SUBUNIT 5"/>
    <property type="match status" value="1"/>
</dbReference>
<dbReference type="InterPro" id="IPR020796">
    <property type="entry name" value="ORC5"/>
</dbReference>
<dbReference type="FunFam" id="3.40.50.300:FF:002310">
    <property type="entry name" value="Origin of replication complex subunit 5"/>
    <property type="match status" value="1"/>
</dbReference>
<dbReference type="PANTHER" id="PTHR12705">
    <property type="entry name" value="ORIGIN RECOGNITION COMPLEX SUBUNIT 5"/>
    <property type="match status" value="1"/>
</dbReference>
<comment type="subcellular location">
    <subcellularLocation>
        <location evidence="1">Nucleus</location>
    </subcellularLocation>
</comment>
<proteinExistence type="inferred from homology"/>
<dbReference type="GO" id="GO:0006270">
    <property type="term" value="P:DNA replication initiation"/>
    <property type="evidence" value="ECO:0007669"/>
    <property type="project" value="TreeGrafter"/>
</dbReference>
<evidence type="ECO:0000256" key="7">
    <source>
        <dbReference type="SAM" id="MobiDB-lite"/>
    </source>
</evidence>
<accession>A0AA38SVW1</accession>
<dbReference type="EMBL" id="JARYMX010000008">
    <property type="protein sequence ID" value="KAJ9539333.1"/>
    <property type="molecule type" value="Genomic_DNA"/>
</dbReference>
<dbReference type="GO" id="GO:0005664">
    <property type="term" value="C:nuclear origin of replication recognition complex"/>
    <property type="evidence" value="ECO:0007669"/>
    <property type="project" value="TreeGrafter"/>
</dbReference>
<dbReference type="InterPro" id="IPR027417">
    <property type="entry name" value="P-loop_NTPase"/>
</dbReference>
<feature type="domain" description="Origin recognition complex subunit 5 C-terminal" evidence="9">
    <location>
        <begin position="377"/>
        <end position="525"/>
    </location>
</feature>
<reference evidence="11" key="1">
    <citation type="submission" date="2023-03" db="EMBL/GenBank/DDBJ databases">
        <title>Chromosome-scale reference genome and RAD-based genetic map of yellow starthistle (Centaurea solstitialis) reveal putative structural variation and QTLs associated with invader traits.</title>
        <authorList>
            <person name="Reatini B."/>
            <person name="Cang F.A."/>
            <person name="Jiang Q."/>
            <person name="Mckibben M.T.W."/>
            <person name="Barker M.S."/>
            <person name="Rieseberg L.H."/>
            <person name="Dlugosch K.M."/>
        </authorList>
    </citation>
    <scope>NUCLEOTIDE SEQUENCE</scope>
    <source>
        <strain evidence="11">CAN-66</strain>
        <tissue evidence="11">Leaf</tissue>
    </source>
</reference>
<dbReference type="InterPro" id="IPR041664">
    <property type="entry name" value="AAA_16"/>
</dbReference>
<keyword evidence="12" id="KW-1185">Reference proteome</keyword>
<feature type="region of interest" description="Disordered" evidence="7">
    <location>
        <begin position="1"/>
        <end position="31"/>
    </location>
</feature>
<keyword evidence="4" id="KW-0547">Nucleotide-binding</keyword>
<keyword evidence="6" id="KW-0539">Nucleus</keyword>
<feature type="compositionally biased region" description="Polar residues" evidence="7">
    <location>
        <begin position="7"/>
        <end position="31"/>
    </location>
</feature>
<dbReference type="Proteomes" id="UP001172457">
    <property type="component" value="Chromosome 8"/>
</dbReference>
<protein>
    <recommendedName>
        <fullName evidence="13">Orc1-like AAA ATPase domain-containing protein</fullName>
    </recommendedName>
</protein>
<dbReference type="SUPFAM" id="SSF52540">
    <property type="entry name" value="P-loop containing nucleoside triphosphate hydrolases"/>
    <property type="match status" value="1"/>
</dbReference>
<sequence>MSKEESPQVTRRTTRLSATSNPNATENSAKTINLPPLTLRNLVFGEEKPLSFDALISSLPGRRNQILEVLRLLGPVNSPVSPLFVYGGTSTGKTSTILQVFRHLNRPFVYSSCRTCYNARQLFENILNQLLLHRKTESNGYSSAKKCEKQADFVNLLKEALVGVIDSLKGNVGKSSSSKKIWANGSMVYLIFDSLELVRDWDKSSTILPLLFKLHDILKVPDLGVIFISSSSLDTYHSDTGFVDPIPVYFSDYTEEDLRQIFMRNQSNTKLRSSFLDVVLKPFCRVTRRLDELSTALSSLFKKYCEPLDDLGIVPDEDTKRRLFSCLQPHIAPALNEIFRVRSDPSAETAGRDNLKRKNSVKKFGVSDSVDEIDFHMSISAKYLLISAFLASRNPATLDASLFDSTGGSANQKRKRKSSEKSMDLKEASELEQFMKGPGTFPLERLLAIFQCITSVAEYSLEEEEEEEAEMGLDGENKDTGLMSNILLQVSSLCNANYITKGGSCPLEGSTRYRSTVSEDLALKVIFITPLFLNFFLRL</sequence>
<evidence type="ECO:0000256" key="5">
    <source>
        <dbReference type="ARBA" id="ARBA00022840"/>
    </source>
</evidence>
<evidence type="ECO:0000256" key="6">
    <source>
        <dbReference type="ARBA" id="ARBA00023242"/>
    </source>
</evidence>
<evidence type="ECO:0000256" key="3">
    <source>
        <dbReference type="ARBA" id="ARBA00022705"/>
    </source>
</evidence>
<comment type="caution">
    <text evidence="11">The sequence shown here is derived from an EMBL/GenBank/DDBJ whole genome shotgun (WGS) entry which is preliminary data.</text>
</comment>
<evidence type="ECO:0008006" key="13">
    <source>
        <dbReference type="Google" id="ProtNLM"/>
    </source>
</evidence>
<evidence type="ECO:0000256" key="1">
    <source>
        <dbReference type="ARBA" id="ARBA00004123"/>
    </source>
</evidence>
<dbReference type="Pfam" id="PF13191">
    <property type="entry name" value="AAA_16"/>
    <property type="match status" value="1"/>
</dbReference>
<dbReference type="Gene3D" id="3.40.50.300">
    <property type="entry name" value="P-loop containing nucleotide triphosphate hydrolases"/>
    <property type="match status" value="1"/>
</dbReference>
<evidence type="ECO:0000259" key="8">
    <source>
        <dbReference type="Pfam" id="PF13191"/>
    </source>
</evidence>
<evidence type="ECO:0000256" key="4">
    <source>
        <dbReference type="ARBA" id="ARBA00022741"/>
    </source>
</evidence>
<feature type="region of interest" description="Disordered" evidence="7">
    <location>
        <begin position="401"/>
        <end position="424"/>
    </location>
</feature>
<dbReference type="GO" id="GO:0003688">
    <property type="term" value="F:DNA replication origin binding"/>
    <property type="evidence" value="ECO:0007669"/>
    <property type="project" value="TreeGrafter"/>
</dbReference>
<feature type="domain" description="Orc1-like AAA ATPase" evidence="8">
    <location>
        <begin position="59"/>
        <end position="198"/>
    </location>
</feature>
<evidence type="ECO:0000259" key="10">
    <source>
        <dbReference type="Pfam" id="PF21639"/>
    </source>
</evidence>
<dbReference type="InterPro" id="IPR047088">
    <property type="entry name" value="ORC5_C"/>
</dbReference>
<dbReference type="Pfam" id="PF14630">
    <property type="entry name" value="ORC5_C"/>
    <property type="match status" value="1"/>
</dbReference>
<evidence type="ECO:0000259" key="9">
    <source>
        <dbReference type="Pfam" id="PF14630"/>
    </source>
</evidence>
<dbReference type="AlphaFoldDB" id="A0AA38SVW1"/>
<evidence type="ECO:0000256" key="2">
    <source>
        <dbReference type="ARBA" id="ARBA00006269"/>
    </source>
</evidence>
<organism evidence="11 12">
    <name type="scientific">Centaurea solstitialis</name>
    <name type="common">yellow star-thistle</name>
    <dbReference type="NCBI Taxonomy" id="347529"/>
    <lineage>
        <taxon>Eukaryota</taxon>
        <taxon>Viridiplantae</taxon>
        <taxon>Streptophyta</taxon>
        <taxon>Embryophyta</taxon>
        <taxon>Tracheophyta</taxon>
        <taxon>Spermatophyta</taxon>
        <taxon>Magnoliopsida</taxon>
        <taxon>eudicotyledons</taxon>
        <taxon>Gunneridae</taxon>
        <taxon>Pentapetalae</taxon>
        <taxon>asterids</taxon>
        <taxon>campanulids</taxon>
        <taxon>Asterales</taxon>
        <taxon>Asteraceae</taxon>
        <taxon>Carduoideae</taxon>
        <taxon>Cardueae</taxon>
        <taxon>Centaureinae</taxon>
        <taxon>Centaurea</taxon>
    </lineage>
</organism>
<evidence type="ECO:0000313" key="11">
    <source>
        <dbReference type="EMBL" id="KAJ9539333.1"/>
    </source>
</evidence>
<dbReference type="InterPro" id="IPR048866">
    <property type="entry name" value="ORC5_lid"/>
</dbReference>
<evidence type="ECO:0000313" key="12">
    <source>
        <dbReference type="Proteomes" id="UP001172457"/>
    </source>
</evidence>
<keyword evidence="3" id="KW-0235">DNA replication</keyword>
<feature type="domain" description="ORC5 lid" evidence="10">
    <location>
        <begin position="273"/>
        <end position="324"/>
    </location>
</feature>